<evidence type="ECO:0000313" key="2">
    <source>
        <dbReference type="Proteomes" id="UP000009183"/>
    </source>
</evidence>
<name>F6I262_VITVI</name>
<accession>F6I262</accession>
<sequence length="108" mass="12405">MACPKLSFNCALTSLFDKRIVAHHPGAFHAVDNGGNSAFHLSGRLAGYRHFQHIPTSMLQRQWEVKWYQYVQNSLLPDFVDQENGEDILQMRFSKKNIKNLKMKANNG</sequence>
<keyword evidence="2" id="KW-1185">Reference proteome</keyword>
<gene>
    <name evidence="1" type="ORF">VIT_00s0193g00040</name>
</gene>
<dbReference type="InParanoid" id="F6I262"/>
<dbReference type="EMBL" id="FN596530">
    <property type="protein sequence ID" value="CCB61029.1"/>
    <property type="molecule type" value="Genomic_DNA"/>
</dbReference>
<dbReference type="AlphaFoldDB" id="F6I262"/>
<reference evidence="2" key="1">
    <citation type="journal article" date="2007" name="Nature">
        <title>The grapevine genome sequence suggests ancestral hexaploidization in major angiosperm phyla.</title>
        <authorList>
            <consortium name="The French-Italian Public Consortium for Grapevine Genome Characterization."/>
            <person name="Jaillon O."/>
            <person name="Aury J.-M."/>
            <person name="Noel B."/>
            <person name="Policriti A."/>
            <person name="Clepet C."/>
            <person name="Casagrande A."/>
            <person name="Choisne N."/>
            <person name="Aubourg S."/>
            <person name="Vitulo N."/>
            <person name="Jubin C."/>
            <person name="Vezzi A."/>
            <person name="Legeai F."/>
            <person name="Hugueney P."/>
            <person name="Dasilva C."/>
            <person name="Horner D."/>
            <person name="Mica E."/>
            <person name="Jublot D."/>
            <person name="Poulain J."/>
            <person name="Bruyere C."/>
            <person name="Billault A."/>
            <person name="Segurens B."/>
            <person name="Gouyvenoux M."/>
            <person name="Ugarte E."/>
            <person name="Cattonaro F."/>
            <person name="Anthouard V."/>
            <person name="Vico V."/>
            <person name="Del Fabbro C."/>
            <person name="Alaux M."/>
            <person name="Di Gaspero G."/>
            <person name="Dumas V."/>
            <person name="Felice N."/>
            <person name="Paillard S."/>
            <person name="Juman I."/>
            <person name="Moroldo M."/>
            <person name="Scalabrin S."/>
            <person name="Canaguier A."/>
            <person name="Le Clainche I."/>
            <person name="Malacrida G."/>
            <person name="Durand E."/>
            <person name="Pesole G."/>
            <person name="Laucou V."/>
            <person name="Chatelet P."/>
            <person name="Merdinoglu D."/>
            <person name="Delledonne M."/>
            <person name="Pezzotti M."/>
            <person name="Lecharny A."/>
            <person name="Scarpelli C."/>
            <person name="Artiguenave F."/>
            <person name="Pe M.E."/>
            <person name="Valle G."/>
            <person name="Morgante M."/>
            <person name="Caboche M."/>
            <person name="Adam-Blondon A.-F."/>
            <person name="Weissenbach J."/>
            <person name="Quetier F."/>
            <person name="Wincker P."/>
        </authorList>
    </citation>
    <scope>NUCLEOTIDE SEQUENCE [LARGE SCALE GENOMIC DNA]</scope>
    <source>
        <strain evidence="2">cv. Pinot noir / PN40024</strain>
    </source>
</reference>
<dbReference type="PaxDb" id="29760-VIT_00s0193g00040.t01"/>
<proteinExistence type="predicted"/>
<evidence type="ECO:0000313" key="1">
    <source>
        <dbReference type="EMBL" id="CCB61029.1"/>
    </source>
</evidence>
<dbReference type="HOGENOM" id="CLU_2201873_0_0_1"/>
<organism evidence="1 2">
    <name type="scientific">Vitis vinifera</name>
    <name type="common">Grape</name>
    <dbReference type="NCBI Taxonomy" id="29760"/>
    <lineage>
        <taxon>Eukaryota</taxon>
        <taxon>Viridiplantae</taxon>
        <taxon>Streptophyta</taxon>
        <taxon>Embryophyta</taxon>
        <taxon>Tracheophyta</taxon>
        <taxon>Spermatophyta</taxon>
        <taxon>Magnoliopsida</taxon>
        <taxon>eudicotyledons</taxon>
        <taxon>Gunneridae</taxon>
        <taxon>Pentapetalae</taxon>
        <taxon>rosids</taxon>
        <taxon>Vitales</taxon>
        <taxon>Vitaceae</taxon>
        <taxon>Viteae</taxon>
        <taxon>Vitis</taxon>
    </lineage>
</organism>
<dbReference type="Proteomes" id="UP000009183">
    <property type="component" value="Unassembled WGS sequence, unordered"/>
</dbReference>
<protein>
    <submittedName>
        <fullName evidence="1">Uncharacterized protein</fullName>
    </submittedName>
</protein>